<comment type="caution">
    <text evidence="1">The sequence shown here is derived from an EMBL/GenBank/DDBJ whole genome shotgun (WGS) entry which is preliminary data.</text>
</comment>
<dbReference type="EMBL" id="NRRV01000030">
    <property type="protein sequence ID" value="MBK1631675.1"/>
    <property type="molecule type" value="Genomic_DNA"/>
</dbReference>
<sequence length="74" mass="8034">MNCITCKNGRMFPGQVTVSLTRGETLVVIKQVPAQVCDNCGEYTLDADIAQRVYSQADTAAAHNAEVEILRYAA</sequence>
<dbReference type="NCBIfam" id="TIGR03831">
    <property type="entry name" value="YgiT_finger"/>
    <property type="match status" value="1"/>
</dbReference>
<dbReference type="CDD" id="cd12870">
    <property type="entry name" value="MqsA"/>
    <property type="match status" value="1"/>
</dbReference>
<dbReference type="Gene3D" id="3.10.20.860">
    <property type="match status" value="1"/>
</dbReference>
<dbReference type="Proteomes" id="UP000748752">
    <property type="component" value="Unassembled WGS sequence"/>
</dbReference>
<organism evidence="1 2">
    <name type="scientific">Thiohalocapsa halophila</name>
    <dbReference type="NCBI Taxonomy" id="69359"/>
    <lineage>
        <taxon>Bacteria</taxon>
        <taxon>Pseudomonadati</taxon>
        <taxon>Pseudomonadota</taxon>
        <taxon>Gammaproteobacteria</taxon>
        <taxon>Chromatiales</taxon>
        <taxon>Chromatiaceae</taxon>
        <taxon>Thiohalocapsa</taxon>
    </lineage>
</organism>
<evidence type="ECO:0000313" key="2">
    <source>
        <dbReference type="Proteomes" id="UP000748752"/>
    </source>
</evidence>
<gene>
    <name evidence="1" type="ORF">CKO31_13150</name>
</gene>
<dbReference type="RefSeq" id="WP_200238271.1">
    <property type="nucleotide sequence ID" value="NZ_NRRV01000030.1"/>
</dbReference>
<accession>A0ABS1CIF1</accession>
<proteinExistence type="predicted"/>
<keyword evidence="2" id="KW-1185">Reference proteome</keyword>
<evidence type="ECO:0000313" key="1">
    <source>
        <dbReference type="EMBL" id="MBK1631675.1"/>
    </source>
</evidence>
<dbReference type="InterPro" id="IPR022453">
    <property type="entry name" value="Znf_MqsA-type"/>
</dbReference>
<name>A0ABS1CIF1_9GAMM</name>
<reference evidence="1 2" key="1">
    <citation type="journal article" date="2020" name="Microorganisms">
        <title>Osmotic Adaptation and Compatible Solute Biosynthesis of Phototrophic Bacteria as Revealed from Genome Analyses.</title>
        <authorList>
            <person name="Imhoff J.F."/>
            <person name="Rahn T."/>
            <person name="Kunzel S."/>
            <person name="Keller A."/>
            <person name="Neulinger S.C."/>
        </authorList>
    </citation>
    <scope>NUCLEOTIDE SEQUENCE [LARGE SCALE GENOMIC DNA]</scope>
    <source>
        <strain evidence="1 2">DSM 6210</strain>
    </source>
</reference>
<evidence type="ECO:0008006" key="3">
    <source>
        <dbReference type="Google" id="ProtNLM"/>
    </source>
</evidence>
<protein>
    <recommendedName>
        <fullName evidence="3">Type II toxin-antitoxin system MqsA family antitoxin</fullName>
    </recommendedName>
</protein>